<dbReference type="EMBL" id="JAENHP010000017">
    <property type="protein sequence ID" value="MBM2620921.1"/>
    <property type="molecule type" value="Genomic_DNA"/>
</dbReference>
<keyword evidence="5" id="KW-0472">Membrane</keyword>
<feature type="chain" id="PRO_5047171690" evidence="6">
    <location>
        <begin position="24"/>
        <end position="493"/>
    </location>
</feature>
<feature type="signal peptide" evidence="6">
    <location>
        <begin position="1"/>
        <end position="23"/>
    </location>
</feature>
<evidence type="ECO:0000256" key="1">
    <source>
        <dbReference type="ARBA" id="ARBA00022512"/>
    </source>
</evidence>
<evidence type="ECO:0000256" key="6">
    <source>
        <dbReference type="SAM" id="SignalP"/>
    </source>
</evidence>
<evidence type="ECO:0000313" key="8">
    <source>
        <dbReference type="EMBL" id="MBM2620921.1"/>
    </source>
</evidence>
<evidence type="ECO:0000256" key="3">
    <source>
        <dbReference type="ARBA" id="ARBA00022729"/>
    </source>
</evidence>
<gene>
    <name evidence="8" type="ORF">JIG36_36020</name>
</gene>
<evidence type="ECO:0000313" key="9">
    <source>
        <dbReference type="Proteomes" id="UP000632138"/>
    </source>
</evidence>
<reference evidence="8 9" key="1">
    <citation type="submission" date="2021-01" db="EMBL/GenBank/DDBJ databases">
        <title>Actinoplanes sp. nov. LDG1-06 isolated from lichen.</title>
        <authorList>
            <person name="Saeng-In P."/>
            <person name="Phongsopitanun W."/>
            <person name="Kanchanasin P."/>
            <person name="Yuki M."/>
            <person name="Kudo T."/>
            <person name="Ohkuma M."/>
            <person name="Tanasupawat S."/>
        </authorList>
    </citation>
    <scope>NUCLEOTIDE SEQUENCE [LARGE SCALE GENOMIC DNA]</scope>
    <source>
        <strain evidence="8 9">LDG1-06</strain>
    </source>
</reference>
<evidence type="ECO:0000259" key="7">
    <source>
        <dbReference type="PROSITE" id="PS50847"/>
    </source>
</evidence>
<keyword evidence="5" id="KW-0812">Transmembrane</keyword>
<keyword evidence="2" id="KW-0964">Secreted</keyword>
<accession>A0ABS2AM60</accession>
<sequence length="493" mass="51025">MRRIIAALLGAALALAPAAVAQAAPGEVLRVGNVSVAPGGTGEAWAMFSAQRNNQPSPFAIELDVTEASRLVTITTDYPCTITTTKISCPSPRTFSLDLRLRITAKPGVEAGATATLPARAVAAGTTRASATGRITIAEGVDLAAVELQNDVSIATGARADLAAGVRNNGDEPINGVVLSLRTAEGFGLEARRNCARIDHGFACRFADELAPGQEYRLATPFPLIAAKTLWAPAKWGARFEWSTEQDWIDREGKLPAGTSGPQLELAPVMRAAAPQTDVGPSANDDDFSMTITGVNKSNINAIGATAKAKPGETITVRVGVRNNGPARLEGYGAELGSYLTVGVTPPAGTTVVGTPKLCMPWNMNSPVPPPWPAGAHYEDGNIYCFSDDISWSPYYPGETTTWEFKLRVDRPGTLRGKIFTQVVGPSIAPQGDSDPADDDAAIVITAAAAGGGAGGGGGGLPITGSNTTLVAVIGLALLLAGAAAMAFTRRRR</sequence>
<keyword evidence="3 6" id="KW-0732">Signal</keyword>
<dbReference type="RefSeq" id="WP_203380911.1">
    <property type="nucleotide sequence ID" value="NZ_JAENHP010000017.1"/>
</dbReference>
<evidence type="ECO:0000256" key="5">
    <source>
        <dbReference type="SAM" id="Phobius"/>
    </source>
</evidence>
<dbReference type="NCBIfam" id="TIGR01167">
    <property type="entry name" value="LPXTG_anchor"/>
    <property type="match status" value="1"/>
</dbReference>
<feature type="transmembrane region" description="Helical" evidence="5">
    <location>
        <begin position="470"/>
        <end position="489"/>
    </location>
</feature>
<keyword evidence="9" id="KW-1185">Reference proteome</keyword>
<proteinExistence type="predicted"/>
<evidence type="ECO:0000256" key="2">
    <source>
        <dbReference type="ARBA" id="ARBA00022525"/>
    </source>
</evidence>
<comment type="caution">
    <text evidence="8">The sequence shown here is derived from an EMBL/GenBank/DDBJ whole genome shotgun (WGS) entry which is preliminary data.</text>
</comment>
<dbReference type="PROSITE" id="PS50847">
    <property type="entry name" value="GRAM_POS_ANCHORING"/>
    <property type="match status" value="1"/>
</dbReference>
<dbReference type="InterPro" id="IPR019931">
    <property type="entry name" value="LPXTG_anchor"/>
</dbReference>
<feature type="domain" description="Gram-positive cocci surface proteins LPxTG" evidence="7">
    <location>
        <begin position="461"/>
        <end position="493"/>
    </location>
</feature>
<evidence type="ECO:0000256" key="4">
    <source>
        <dbReference type="ARBA" id="ARBA00023088"/>
    </source>
</evidence>
<name>A0ABS2AM60_9ACTN</name>
<organism evidence="8 9">
    <name type="scientific">Paractinoplanes ovalisporus</name>
    <dbReference type="NCBI Taxonomy" id="2810368"/>
    <lineage>
        <taxon>Bacteria</taxon>
        <taxon>Bacillati</taxon>
        <taxon>Actinomycetota</taxon>
        <taxon>Actinomycetes</taxon>
        <taxon>Micromonosporales</taxon>
        <taxon>Micromonosporaceae</taxon>
        <taxon>Paractinoplanes</taxon>
    </lineage>
</organism>
<protein>
    <submittedName>
        <fullName evidence="8">LPXTG cell wall anchor domain-containing protein</fullName>
    </submittedName>
</protein>
<keyword evidence="5" id="KW-1133">Transmembrane helix</keyword>
<keyword evidence="1" id="KW-0134">Cell wall</keyword>
<keyword evidence="4" id="KW-0572">Peptidoglycan-anchor</keyword>
<dbReference type="Proteomes" id="UP000632138">
    <property type="component" value="Unassembled WGS sequence"/>
</dbReference>